<dbReference type="EMBL" id="SOYY01000005">
    <property type="protein sequence ID" value="KAA0721475.1"/>
    <property type="molecule type" value="Genomic_DNA"/>
</dbReference>
<keyword evidence="4" id="KW-1185">Reference proteome</keyword>
<gene>
    <name evidence="3" type="ORF">E1301_Tti020705</name>
</gene>
<reference evidence="3 4" key="1">
    <citation type="journal article" date="2019" name="Mol. Ecol. Resour.">
        <title>Chromosome-level genome assembly of Triplophysa tibetana, a fish adapted to the harsh high-altitude environment of the Tibetan Plateau.</title>
        <authorList>
            <person name="Yang X."/>
            <person name="Liu H."/>
            <person name="Ma Z."/>
            <person name="Zou Y."/>
            <person name="Zou M."/>
            <person name="Mao Y."/>
            <person name="Li X."/>
            <person name="Wang H."/>
            <person name="Chen T."/>
            <person name="Wang W."/>
            <person name="Yang R."/>
        </authorList>
    </citation>
    <scope>NUCLEOTIDE SEQUENCE [LARGE SCALE GENOMIC DNA]</scope>
    <source>
        <strain evidence="3">TTIB1903HZAU</strain>
        <tissue evidence="3">Muscle</tissue>
    </source>
</reference>
<dbReference type="PANTHER" id="PTHR46791:SF11">
    <property type="entry name" value="INTEGRASE CATALYTIC DOMAIN-CONTAINING PROTEIN"/>
    <property type="match status" value="1"/>
</dbReference>
<comment type="caution">
    <text evidence="3">The sequence shown here is derived from an EMBL/GenBank/DDBJ whole genome shotgun (WGS) entry which is preliminary data.</text>
</comment>
<dbReference type="AlphaFoldDB" id="A0A5A9PI80"/>
<dbReference type="PANTHER" id="PTHR46791">
    <property type="entry name" value="EXPRESSED PROTEIN"/>
    <property type="match status" value="1"/>
</dbReference>
<sequence>MGITSVYYNILHTLEENHVLDITNSLHLFCCHYVFLPRIQESFDVFREGWDNYPIRTEHNLMPNQLWQVGQFQNPVLEPEFKAYRSFKTPRRNHAHPSSPVRVRLFGRFSSFASGPSFRSERRASKRKSSASLPPARSPPHSPASSYASANPKLPTFRKWTIQSRHRALTNAEVPFSRRMSKLELYTLYVSSQTDAPPVRSDRMAANDESGSARGPIHSRQEQSSTAARHGLHHSRRRSSHPANPDDRELHVEPPSPTPLIILNITLIEQFFRQPISIMNINHIQKYLHV</sequence>
<feature type="domain" description="Integrase core" evidence="2">
    <location>
        <begin position="3"/>
        <end position="74"/>
    </location>
</feature>
<name>A0A5A9PI80_9TELE</name>
<organism evidence="3 4">
    <name type="scientific">Triplophysa tibetana</name>
    <dbReference type="NCBI Taxonomy" id="1572043"/>
    <lineage>
        <taxon>Eukaryota</taxon>
        <taxon>Metazoa</taxon>
        <taxon>Chordata</taxon>
        <taxon>Craniata</taxon>
        <taxon>Vertebrata</taxon>
        <taxon>Euteleostomi</taxon>
        <taxon>Actinopterygii</taxon>
        <taxon>Neopterygii</taxon>
        <taxon>Teleostei</taxon>
        <taxon>Ostariophysi</taxon>
        <taxon>Cypriniformes</taxon>
        <taxon>Nemacheilidae</taxon>
        <taxon>Triplophysa</taxon>
    </lineage>
</organism>
<feature type="region of interest" description="Disordered" evidence="1">
    <location>
        <begin position="195"/>
        <end position="254"/>
    </location>
</feature>
<protein>
    <recommendedName>
        <fullName evidence="2">Integrase core domain-containing protein</fullName>
    </recommendedName>
</protein>
<feature type="compositionally biased region" description="Basic residues" evidence="1">
    <location>
        <begin position="230"/>
        <end position="240"/>
    </location>
</feature>
<evidence type="ECO:0000313" key="3">
    <source>
        <dbReference type="EMBL" id="KAA0721475.1"/>
    </source>
</evidence>
<evidence type="ECO:0000256" key="1">
    <source>
        <dbReference type="SAM" id="MobiDB-lite"/>
    </source>
</evidence>
<proteinExistence type="predicted"/>
<dbReference type="InterPro" id="IPR058913">
    <property type="entry name" value="Integrase_dom_put"/>
</dbReference>
<dbReference type="Proteomes" id="UP000324632">
    <property type="component" value="Chromosome 5"/>
</dbReference>
<accession>A0A5A9PI80</accession>
<dbReference type="Pfam" id="PF24764">
    <property type="entry name" value="rva_4"/>
    <property type="match status" value="1"/>
</dbReference>
<evidence type="ECO:0000313" key="4">
    <source>
        <dbReference type="Proteomes" id="UP000324632"/>
    </source>
</evidence>
<evidence type="ECO:0000259" key="2">
    <source>
        <dbReference type="Pfam" id="PF24764"/>
    </source>
</evidence>
<feature type="region of interest" description="Disordered" evidence="1">
    <location>
        <begin position="115"/>
        <end position="151"/>
    </location>
</feature>